<proteinExistence type="predicted"/>
<sequence>MATTRISDLLPIDNIKFEFNLVKGKVEIVGYCEFRDFKSIDRSYSSTSEIINVLTNLNEALLGG</sequence>
<dbReference type="KEGG" id="vg:40088357"/>
<organism evidence="1 2">
    <name type="scientific">Agrobacterium phage Atu_ph07</name>
    <dbReference type="NCBI Taxonomy" id="2024264"/>
    <lineage>
        <taxon>Viruses</taxon>
        <taxon>Duplodnaviria</taxon>
        <taxon>Heunggongvirae</taxon>
        <taxon>Uroviricota</taxon>
        <taxon>Caudoviricetes</taxon>
        <taxon>Polybotosvirus</taxon>
        <taxon>Polybotosvirus Atuph07</taxon>
    </lineage>
</organism>
<keyword evidence="2" id="KW-1185">Reference proteome</keyword>
<accession>A0A2L0V005</accession>
<name>A0A2L0V005_9CAUD</name>
<dbReference type="EMBL" id="MF403008">
    <property type="protein sequence ID" value="AUZ95113.1"/>
    <property type="molecule type" value="Genomic_DNA"/>
</dbReference>
<dbReference type="Proteomes" id="UP000223025">
    <property type="component" value="Segment"/>
</dbReference>
<evidence type="ECO:0000313" key="2">
    <source>
        <dbReference type="Proteomes" id="UP000223025"/>
    </source>
</evidence>
<protein>
    <submittedName>
        <fullName evidence="1">Uncharacterized protein</fullName>
    </submittedName>
</protein>
<dbReference type="RefSeq" id="YP_009612019.1">
    <property type="nucleotide sequence ID" value="NC_042013.1"/>
</dbReference>
<evidence type="ECO:0000313" key="1">
    <source>
        <dbReference type="EMBL" id="AUZ95113.1"/>
    </source>
</evidence>
<reference evidence="1 2" key="1">
    <citation type="submission" date="2017-06" db="EMBL/GenBank/DDBJ databases">
        <authorList>
            <person name="Kim H.J."/>
            <person name="Triplett B.A."/>
        </authorList>
    </citation>
    <scope>NUCLEOTIDE SEQUENCE [LARGE SCALE GENOMIC DNA]</scope>
</reference>
<dbReference type="GeneID" id="40088357"/>